<protein>
    <recommendedName>
        <fullName evidence="3">F-box domain-containing protein</fullName>
    </recommendedName>
</protein>
<name>A0ABR1JFT1_9AGAR</name>
<evidence type="ECO:0000313" key="1">
    <source>
        <dbReference type="EMBL" id="KAK7455743.1"/>
    </source>
</evidence>
<proteinExistence type="predicted"/>
<reference evidence="1 2" key="1">
    <citation type="submission" date="2024-01" db="EMBL/GenBank/DDBJ databases">
        <title>A draft genome for the cacao thread blight pathogen Marasmiellus scandens.</title>
        <authorList>
            <person name="Baruah I.K."/>
            <person name="Leung J."/>
            <person name="Bukari Y."/>
            <person name="Amoako-Attah I."/>
            <person name="Meinhardt L.W."/>
            <person name="Bailey B.A."/>
            <person name="Cohen S.P."/>
        </authorList>
    </citation>
    <scope>NUCLEOTIDE SEQUENCE [LARGE SCALE GENOMIC DNA]</scope>
    <source>
        <strain evidence="1 2">GH-19</strain>
    </source>
</reference>
<dbReference type="EMBL" id="JBANRG010000022">
    <property type="protein sequence ID" value="KAK7455743.1"/>
    <property type="molecule type" value="Genomic_DNA"/>
</dbReference>
<evidence type="ECO:0008006" key="3">
    <source>
        <dbReference type="Google" id="ProtNLM"/>
    </source>
</evidence>
<dbReference type="Proteomes" id="UP001498398">
    <property type="component" value="Unassembled WGS sequence"/>
</dbReference>
<gene>
    <name evidence="1" type="ORF">VKT23_010775</name>
</gene>
<sequence length="455" mass="51013">MHYFPERKSPFPQELIDYIVDELAEDSNSLQACALTSRSFRRPSQRILFQLVSLEGVHCSIKPLRARGKRPTRCQRLYAILEASPHIAGLIRDLSFTGDYMDRWNDNALPLVLSRMTNIRRFFFSSDPETSSLLNFSAFPNPVKDALFALLQSHSVEHIGIHGAEFSNLADFCRVVSGGAGLKSLALFSVSLSLGKGKRSKNYDIPQFPPTTTSRLLSLTVFVEYSTFPNSLWDWFFGPRSPYSLDYLEHFGLVGDTPNELHILGRVLAANNGSMKELNITLFDEHGAGFPDTLDLSSPHTINIGFTIHSSNPLSCQKILDSWCRSFESSRDLDHLKTLNICIFARFDDLCDYEFTAPGWKRMDRLLSSVTSGLAVKIDLKALETDDDDSEDDEDDNEDDNLLLPPRVFTKLKEALPLTNANGHLKVSQTLSDGFDSLFPHLFGIGSSEGLYARP</sequence>
<organism evidence="1 2">
    <name type="scientific">Marasmiellus scandens</name>
    <dbReference type="NCBI Taxonomy" id="2682957"/>
    <lineage>
        <taxon>Eukaryota</taxon>
        <taxon>Fungi</taxon>
        <taxon>Dikarya</taxon>
        <taxon>Basidiomycota</taxon>
        <taxon>Agaricomycotina</taxon>
        <taxon>Agaricomycetes</taxon>
        <taxon>Agaricomycetidae</taxon>
        <taxon>Agaricales</taxon>
        <taxon>Marasmiineae</taxon>
        <taxon>Omphalotaceae</taxon>
        <taxon>Marasmiellus</taxon>
    </lineage>
</organism>
<keyword evidence="2" id="KW-1185">Reference proteome</keyword>
<accession>A0ABR1JFT1</accession>
<evidence type="ECO:0000313" key="2">
    <source>
        <dbReference type="Proteomes" id="UP001498398"/>
    </source>
</evidence>
<comment type="caution">
    <text evidence="1">The sequence shown here is derived from an EMBL/GenBank/DDBJ whole genome shotgun (WGS) entry which is preliminary data.</text>
</comment>